<feature type="transmembrane region" description="Helical" evidence="1">
    <location>
        <begin position="9"/>
        <end position="30"/>
    </location>
</feature>
<dbReference type="EMBL" id="JABANE010000016">
    <property type="protein sequence ID" value="NME67868.1"/>
    <property type="molecule type" value="Genomic_DNA"/>
</dbReference>
<keyword evidence="1" id="KW-0812">Transmembrane</keyword>
<sequence>MKTSLKSKIGLGIIVLGVIFPVFSVIVPFLGLSKGMTATIITLMVVGAPEVCLLVGGILAGKEGVDLVKGKIKKMLGLPAEEYPATSTQYKIGVGCIIAWFIITVASGYLPNIFEDPFVKDNLLYLSIGTDILLILGVFAFGGNQMITKLGEAFRWQPWVLPEKEK</sequence>
<comment type="caution">
    <text evidence="2">The sequence shown here is derived from an EMBL/GenBank/DDBJ whole genome shotgun (WGS) entry which is preliminary data.</text>
</comment>
<name>A0A7X9P1M9_9BACT</name>
<dbReference type="RefSeq" id="WP_169656192.1">
    <property type="nucleotide sequence ID" value="NZ_JABANE010000016.1"/>
</dbReference>
<reference evidence="2 3" key="1">
    <citation type="submission" date="2020-04" db="EMBL/GenBank/DDBJ databases">
        <title>Flammeovirga sp. SR4, a novel species isolated from seawater.</title>
        <authorList>
            <person name="Wang X."/>
        </authorList>
    </citation>
    <scope>NUCLEOTIDE SEQUENCE [LARGE SCALE GENOMIC DNA]</scope>
    <source>
        <strain evidence="2 3">ATCC 23126</strain>
    </source>
</reference>
<keyword evidence="1" id="KW-1133">Transmembrane helix</keyword>
<keyword evidence="1" id="KW-0472">Membrane</keyword>
<feature type="transmembrane region" description="Helical" evidence="1">
    <location>
        <begin position="36"/>
        <end position="61"/>
    </location>
</feature>
<keyword evidence="3" id="KW-1185">Reference proteome</keyword>
<evidence type="ECO:0000313" key="2">
    <source>
        <dbReference type="EMBL" id="NME67868.1"/>
    </source>
</evidence>
<dbReference type="InterPro" id="IPR047961">
    <property type="entry name" value="Transp_suffix-like"/>
</dbReference>
<dbReference type="Proteomes" id="UP000576082">
    <property type="component" value="Unassembled WGS sequence"/>
</dbReference>
<evidence type="ECO:0000256" key="1">
    <source>
        <dbReference type="SAM" id="Phobius"/>
    </source>
</evidence>
<accession>A0A7X9P1M9</accession>
<feature type="transmembrane region" description="Helical" evidence="1">
    <location>
        <begin position="123"/>
        <end position="142"/>
    </location>
</feature>
<proteinExistence type="predicted"/>
<dbReference type="NCBIfam" id="NF033684">
    <property type="entry name" value="suffix_2_RND"/>
    <property type="match status" value="1"/>
</dbReference>
<evidence type="ECO:0000313" key="3">
    <source>
        <dbReference type="Proteomes" id="UP000576082"/>
    </source>
</evidence>
<organism evidence="2 3">
    <name type="scientific">Flammeovirga aprica JL-4</name>
    <dbReference type="NCBI Taxonomy" id="694437"/>
    <lineage>
        <taxon>Bacteria</taxon>
        <taxon>Pseudomonadati</taxon>
        <taxon>Bacteroidota</taxon>
        <taxon>Cytophagia</taxon>
        <taxon>Cytophagales</taxon>
        <taxon>Flammeovirgaceae</taxon>
        <taxon>Flammeovirga</taxon>
    </lineage>
</organism>
<feature type="transmembrane region" description="Helical" evidence="1">
    <location>
        <begin position="92"/>
        <end position="111"/>
    </location>
</feature>
<gene>
    <name evidence="2" type="ORF">HHU12_07830</name>
</gene>
<protein>
    <submittedName>
        <fullName evidence="2">Transporter suffix domain-containing protein</fullName>
    </submittedName>
</protein>
<dbReference type="AlphaFoldDB" id="A0A7X9P1M9"/>